<dbReference type="RefSeq" id="WP_253761435.1">
    <property type="nucleotide sequence ID" value="NZ_JAMZDZ010000001.1"/>
</dbReference>
<keyword evidence="5 7" id="KW-1133">Transmembrane helix</keyword>
<reference evidence="9" key="1">
    <citation type="journal article" date="2019" name="Int. J. Syst. Evol. Microbiol.">
        <title>The Global Catalogue of Microorganisms (GCM) 10K type strain sequencing project: providing services to taxonomists for standard genome sequencing and annotation.</title>
        <authorList>
            <consortium name="The Broad Institute Genomics Platform"/>
            <consortium name="The Broad Institute Genome Sequencing Center for Infectious Disease"/>
            <person name="Wu L."/>
            <person name="Ma J."/>
        </authorList>
    </citation>
    <scope>NUCLEOTIDE SEQUENCE [LARGE SCALE GENOMIC DNA]</scope>
    <source>
        <strain evidence="9">CGMCC 4.7289</strain>
    </source>
</reference>
<keyword evidence="3 8" id="KW-0808">Transferase</keyword>
<feature type="transmembrane region" description="Helical" evidence="7">
    <location>
        <begin position="198"/>
        <end position="216"/>
    </location>
</feature>
<evidence type="ECO:0000313" key="9">
    <source>
        <dbReference type="Proteomes" id="UP001595816"/>
    </source>
</evidence>
<feature type="transmembrane region" description="Helical" evidence="7">
    <location>
        <begin position="84"/>
        <end position="103"/>
    </location>
</feature>
<dbReference type="GO" id="GO:0008961">
    <property type="term" value="F:phosphatidylglycerol-prolipoprotein diacylglyceryl transferase activity"/>
    <property type="evidence" value="ECO:0007669"/>
    <property type="project" value="UniProtKB-EC"/>
</dbReference>
<evidence type="ECO:0000256" key="2">
    <source>
        <dbReference type="ARBA" id="ARBA00022475"/>
    </source>
</evidence>
<dbReference type="PANTHER" id="PTHR30589">
    <property type="entry name" value="PROLIPOPROTEIN DIACYLGLYCERYL TRANSFERASE"/>
    <property type="match status" value="1"/>
</dbReference>
<feature type="transmembrane region" description="Helical" evidence="7">
    <location>
        <begin position="46"/>
        <end position="64"/>
    </location>
</feature>
<dbReference type="EMBL" id="JBHSAY010000015">
    <property type="protein sequence ID" value="MFC4134409.1"/>
    <property type="molecule type" value="Genomic_DNA"/>
</dbReference>
<evidence type="ECO:0000256" key="5">
    <source>
        <dbReference type="ARBA" id="ARBA00022989"/>
    </source>
</evidence>
<keyword evidence="6 7" id="KW-0472">Membrane</keyword>
<dbReference type="PANTHER" id="PTHR30589:SF0">
    <property type="entry name" value="PHOSPHATIDYLGLYCEROL--PROLIPOPROTEIN DIACYLGLYCERYL TRANSFERASE"/>
    <property type="match status" value="1"/>
</dbReference>
<evidence type="ECO:0000313" key="8">
    <source>
        <dbReference type="EMBL" id="MFC4134409.1"/>
    </source>
</evidence>
<name>A0ABV8LVS4_9ACTN</name>
<evidence type="ECO:0000256" key="1">
    <source>
        <dbReference type="ARBA" id="ARBA00007150"/>
    </source>
</evidence>
<feature type="transmembrane region" description="Helical" evidence="7">
    <location>
        <begin position="228"/>
        <end position="245"/>
    </location>
</feature>
<dbReference type="Proteomes" id="UP001595816">
    <property type="component" value="Unassembled WGS sequence"/>
</dbReference>
<protein>
    <submittedName>
        <fullName evidence="8">Prolipoprotein diacylglyceryl transferase</fullName>
        <ecNumber evidence="8">2.5.1.145</ecNumber>
    </submittedName>
</protein>
<keyword evidence="9" id="KW-1185">Reference proteome</keyword>
<gene>
    <name evidence="8" type="ORF">ACFOZ4_27675</name>
</gene>
<evidence type="ECO:0000256" key="4">
    <source>
        <dbReference type="ARBA" id="ARBA00022692"/>
    </source>
</evidence>
<evidence type="ECO:0000256" key="7">
    <source>
        <dbReference type="SAM" id="Phobius"/>
    </source>
</evidence>
<dbReference type="InterPro" id="IPR001640">
    <property type="entry name" value="Lgt"/>
</dbReference>
<comment type="caution">
    <text evidence="8">The sequence shown here is derived from an EMBL/GenBank/DDBJ whole genome shotgun (WGS) entry which is preliminary data.</text>
</comment>
<comment type="similarity">
    <text evidence="1">Belongs to the Lgt family.</text>
</comment>
<sequence>MLRPILFHLGPFGVPTHDFFVGLGVTAALSWFLWQLRGRDPIDERIWGVIAGALAGGALLSRLGTWAQHLAPSANAGLAEQWLYGSRSILSGLVGAYAGALIAKRVTKLKVSTGDLFAAPVALAMAIGRIGCLLTELPGTPTGGSWGVTLSAAEAAAIPRAVAGVPLHPSFAYEIVFQLAAFVVLLRSRERFAQPGALFAGYLLAYAVFRFLVEFVRGNEVVALGLTRPQWFLLACSPLAVWAAVRRVRRGGFALAPRALQDGVSA</sequence>
<organism evidence="8 9">
    <name type="scientific">Hamadaea flava</name>
    <dbReference type="NCBI Taxonomy" id="1742688"/>
    <lineage>
        <taxon>Bacteria</taxon>
        <taxon>Bacillati</taxon>
        <taxon>Actinomycetota</taxon>
        <taxon>Actinomycetes</taxon>
        <taxon>Micromonosporales</taxon>
        <taxon>Micromonosporaceae</taxon>
        <taxon>Hamadaea</taxon>
    </lineage>
</organism>
<evidence type="ECO:0000256" key="3">
    <source>
        <dbReference type="ARBA" id="ARBA00022679"/>
    </source>
</evidence>
<evidence type="ECO:0000256" key="6">
    <source>
        <dbReference type="ARBA" id="ARBA00023136"/>
    </source>
</evidence>
<feature type="transmembrane region" description="Helical" evidence="7">
    <location>
        <begin position="12"/>
        <end position="34"/>
    </location>
</feature>
<dbReference type="Pfam" id="PF01790">
    <property type="entry name" value="LGT"/>
    <property type="match status" value="1"/>
</dbReference>
<keyword evidence="2" id="KW-1003">Cell membrane</keyword>
<dbReference type="EC" id="2.5.1.145" evidence="8"/>
<keyword evidence="4 7" id="KW-0812">Transmembrane</keyword>
<accession>A0ABV8LVS4</accession>
<proteinExistence type="inferred from homology"/>